<dbReference type="NCBIfam" id="TIGR02384">
    <property type="entry name" value="RelB_DinJ"/>
    <property type="match status" value="1"/>
</dbReference>
<dbReference type="PANTHER" id="PTHR38781:SF1">
    <property type="entry name" value="ANTITOXIN DINJ-RELATED"/>
    <property type="match status" value="1"/>
</dbReference>
<dbReference type="Gene3D" id="1.10.1220.10">
    <property type="entry name" value="Met repressor-like"/>
    <property type="match status" value="1"/>
</dbReference>
<dbReference type="Pfam" id="PF04221">
    <property type="entry name" value="RelB"/>
    <property type="match status" value="1"/>
</dbReference>
<dbReference type="PANTHER" id="PTHR38781">
    <property type="entry name" value="ANTITOXIN DINJ-RELATED"/>
    <property type="match status" value="1"/>
</dbReference>
<dbReference type="GO" id="GO:0015643">
    <property type="term" value="F:toxic substance binding"/>
    <property type="evidence" value="ECO:0007669"/>
    <property type="project" value="InterPro"/>
</dbReference>
<dbReference type="PIRSF" id="PIRSF003108">
    <property type="entry name" value="DinJ"/>
    <property type="match status" value="1"/>
</dbReference>
<comment type="similarity">
    <text evidence="1">Belongs to the RelB/DinJ antitoxin family.</text>
</comment>
<dbReference type="InterPro" id="IPR013321">
    <property type="entry name" value="Arc_rbn_hlx_hlx"/>
</dbReference>
<accession>A0A450SDP0</accession>
<dbReference type="InterPro" id="IPR026262">
    <property type="entry name" value="DinJ"/>
</dbReference>
<sequence length="85" mass="9522">MNTDTVVQARIDQEIETDAARVLAGMGLSISDAIRLLLSRVVSENALPFSLEPNDLTQETLRKSARNEDVYRPSDIDEMFRELGI</sequence>
<evidence type="ECO:0000256" key="2">
    <source>
        <dbReference type="ARBA" id="ARBA00022649"/>
    </source>
</evidence>
<keyword evidence="2" id="KW-1277">Toxin-antitoxin system</keyword>
<dbReference type="GO" id="GO:0044010">
    <property type="term" value="P:single-species biofilm formation"/>
    <property type="evidence" value="ECO:0007669"/>
    <property type="project" value="InterPro"/>
</dbReference>
<organism evidence="3">
    <name type="scientific">Candidatus Kentrum sp. FM</name>
    <dbReference type="NCBI Taxonomy" id="2126340"/>
    <lineage>
        <taxon>Bacteria</taxon>
        <taxon>Pseudomonadati</taxon>
        <taxon>Pseudomonadota</taxon>
        <taxon>Gammaproteobacteria</taxon>
        <taxon>Candidatus Kentrum</taxon>
    </lineage>
</organism>
<dbReference type="EMBL" id="CAADEZ010000087">
    <property type="protein sequence ID" value="VFJ50741.1"/>
    <property type="molecule type" value="Genomic_DNA"/>
</dbReference>
<evidence type="ECO:0000313" key="5">
    <source>
        <dbReference type="EMBL" id="VFK08746.1"/>
    </source>
</evidence>
<evidence type="ECO:0000313" key="3">
    <source>
        <dbReference type="EMBL" id="VFJ50709.1"/>
    </source>
</evidence>
<dbReference type="AlphaFoldDB" id="A0A450SDP0"/>
<reference evidence="3" key="1">
    <citation type="submission" date="2019-02" db="EMBL/GenBank/DDBJ databases">
        <authorList>
            <person name="Gruber-Vodicka R. H."/>
            <person name="Seah K. B. B."/>
        </authorList>
    </citation>
    <scope>NUCLEOTIDE SEQUENCE</scope>
    <source>
        <strain evidence="4">BECK_BZ163</strain>
        <strain evidence="5">BECK_BZ164</strain>
        <strain evidence="3">BECK_BZ165</strain>
    </source>
</reference>
<evidence type="ECO:0000313" key="4">
    <source>
        <dbReference type="EMBL" id="VFJ50741.1"/>
    </source>
</evidence>
<dbReference type="GO" id="GO:0006355">
    <property type="term" value="P:regulation of DNA-templated transcription"/>
    <property type="evidence" value="ECO:0007669"/>
    <property type="project" value="InterPro"/>
</dbReference>
<dbReference type="EMBL" id="CAADFA010000088">
    <property type="protein sequence ID" value="VFJ50709.1"/>
    <property type="molecule type" value="Genomic_DNA"/>
</dbReference>
<gene>
    <name evidence="4" type="ORF">BECKFM1743A_GA0114220_100875</name>
    <name evidence="5" type="ORF">BECKFM1743B_GA0114221_100805</name>
    <name evidence="3" type="ORF">BECKFM1743C_GA0114222_100885</name>
</gene>
<evidence type="ECO:0000256" key="1">
    <source>
        <dbReference type="ARBA" id="ARBA00010562"/>
    </source>
</evidence>
<dbReference type="GO" id="GO:0006351">
    <property type="term" value="P:DNA-templated transcription"/>
    <property type="evidence" value="ECO:0007669"/>
    <property type="project" value="TreeGrafter"/>
</dbReference>
<dbReference type="InterPro" id="IPR007337">
    <property type="entry name" value="RelB/DinJ"/>
</dbReference>
<proteinExistence type="inferred from homology"/>
<protein>
    <submittedName>
        <fullName evidence="3">DNA-damage-inducible protein J</fullName>
    </submittedName>
</protein>
<dbReference type="GO" id="GO:0000987">
    <property type="term" value="F:cis-regulatory region sequence-specific DNA binding"/>
    <property type="evidence" value="ECO:0007669"/>
    <property type="project" value="InterPro"/>
</dbReference>
<name>A0A450SDP0_9GAMM</name>
<dbReference type="EMBL" id="CAADFL010000080">
    <property type="protein sequence ID" value="VFK08746.1"/>
    <property type="molecule type" value="Genomic_DNA"/>
</dbReference>